<keyword evidence="11" id="KW-0317">Glutathione biosynthesis</keyword>
<dbReference type="InterPro" id="IPR051792">
    <property type="entry name" value="GGT_bact"/>
</dbReference>
<feature type="binding site" evidence="10">
    <location>
        <begin position="473"/>
        <end position="474"/>
    </location>
    <ligand>
        <name>L-glutamate</name>
        <dbReference type="ChEBI" id="CHEBI:29985"/>
    </ligand>
</feature>
<dbReference type="PANTHER" id="PTHR43199">
    <property type="entry name" value="GLUTATHIONE HYDROLASE"/>
    <property type="match status" value="1"/>
</dbReference>
<organism evidence="13 14">
    <name type="scientific">Thalassospira xiamenensis</name>
    <dbReference type="NCBI Taxonomy" id="220697"/>
    <lineage>
        <taxon>Bacteria</taxon>
        <taxon>Pseudomonadati</taxon>
        <taxon>Pseudomonadota</taxon>
        <taxon>Alphaproteobacteria</taxon>
        <taxon>Rhodospirillales</taxon>
        <taxon>Thalassospiraceae</taxon>
        <taxon>Thalassospira</taxon>
    </lineage>
</organism>
<evidence type="ECO:0000256" key="9">
    <source>
        <dbReference type="PIRSR" id="PIRSR600101-1"/>
    </source>
</evidence>
<keyword evidence="4 11" id="KW-0808">Transferase</keyword>
<dbReference type="PRINTS" id="PR01210">
    <property type="entry name" value="GGTRANSPTASE"/>
</dbReference>
<reference evidence="13 14" key="1">
    <citation type="submission" date="2014-07" db="EMBL/GenBank/DDBJ databases">
        <title>Draft genome sequence of Thalassospira xiamenensis IB13.</title>
        <authorList>
            <person name="Lai Q."/>
            <person name="Shao Z."/>
        </authorList>
    </citation>
    <scope>NUCLEOTIDE SEQUENCE [LARGE SCALE GENOMIC DNA]</scope>
    <source>
        <strain evidence="13 14">IB13</strain>
    </source>
</reference>
<gene>
    <name evidence="13" type="ORF">TH44_15190</name>
</gene>
<accession>A0A367X703</accession>
<evidence type="ECO:0000313" key="14">
    <source>
        <dbReference type="Proteomes" id="UP000252266"/>
    </source>
</evidence>
<dbReference type="Gene3D" id="3.60.20.40">
    <property type="match status" value="1"/>
</dbReference>
<comment type="catalytic activity">
    <reaction evidence="8 11">
        <text>an N-terminal (5-L-glutamyl)-[peptide] + an alpha-amino acid = 5-L-glutamyl amino acid + an N-terminal L-alpha-aminoacyl-[peptide]</text>
        <dbReference type="Rhea" id="RHEA:23904"/>
        <dbReference type="Rhea" id="RHEA-COMP:9780"/>
        <dbReference type="Rhea" id="RHEA-COMP:9795"/>
        <dbReference type="ChEBI" id="CHEBI:77644"/>
        <dbReference type="ChEBI" id="CHEBI:78597"/>
        <dbReference type="ChEBI" id="CHEBI:78599"/>
        <dbReference type="ChEBI" id="CHEBI:78608"/>
        <dbReference type="EC" id="2.3.2.2"/>
    </reaction>
</comment>
<proteinExistence type="inferred from homology"/>
<evidence type="ECO:0000256" key="8">
    <source>
        <dbReference type="ARBA" id="ARBA00047417"/>
    </source>
</evidence>
<comment type="similarity">
    <text evidence="3 11">Belongs to the gamma-glutamyltransferase family.</text>
</comment>
<feature type="signal peptide" evidence="12">
    <location>
        <begin position="1"/>
        <end position="26"/>
    </location>
</feature>
<feature type="chain" id="PRO_5016900331" description="Glutathione hydrolase proenzyme" evidence="12">
    <location>
        <begin position="27"/>
        <end position="588"/>
    </location>
</feature>
<dbReference type="EMBL" id="JPWJ01000008">
    <property type="protein sequence ID" value="RCK48472.1"/>
    <property type="molecule type" value="Genomic_DNA"/>
</dbReference>
<feature type="binding site" evidence="10">
    <location>
        <position position="119"/>
    </location>
    <ligand>
        <name>L-glutamate</name>
        <dbReference type="ChEBI" id="CHEBI:29985"/>
    </ligand>
</feature>
<dbReference type="EC" id="2.3.2.2" evidence="11"/>
<comment type="catalytic activity">
    <reaction evidence="2 11">
        <text>glutathione + H2O = L-cysteinylglycine + L-glutamate</text>
        <dbReference type="Rhea" id="RHEA:28807"/>
        <dbReference type="ChEBI" id="CHEBI:15377"/>
        <dbReference type="ChEBI" id="CHEBI:29985"/>
        <dbReference type="ChEBI" id="CHEBI:57925"/>
        <dbReference type="ChEBI" id="CHEBI:61694"/>
        <dbReference type="EC" id="3.4.19.13"/>
    </reaction>
</comment>
<dbReference type="PANTHER" id="PTHR43199:SF1">
    <property type="entry name" value="GLUTATHIONE HYDROLASE PROENZYME"/>
    <property type="match status" value="1"/>
</dbReference>
<dbReference type="Pfam" id="PF01019">
    <property type="entry name" value="G_glu_transpept"/>
    <property type="match status" value="1"/>
</dbReference>
<evidence type="ECO:0000256" key="6">
    <source>
        <dbReference type="ARBA" id="ARBA00023145"/>
    </source>
</evidence>
<feature type="binding site" evidence="10">
    <location>
        <position position="449"/>
    </location>
    <ligand>
        <name>L-glutamate</name>
        <dbReference type="ChEBI" id="CHEBI:29985"/>
    </ligand>
</feature>
<keyword evidence="6 11" id="KW-0865">Zymogen</keyword>
<dbReference type="GO" id="GO:0103068">
    <property type="term" value="F:leukotriene C4 gamma-glutamyl transferase activity"/>
    <property type="evidence" value="ECO:0007669"/>
    <property type="project" value="UniProtKB-EC"/>
</dbReference>
<keyword evidence="5 11" id="KW-0378">Hydrolase</keyword>
<dbReference type="InterPro" id="IPR029055">
    <property type="entry name" value="Ntn_hydrolases_N"/>
</dbReference>
<protein>
    <recommendedName>
        <fullName evidence="11">Glutathione hydrolase proenzyme</fullName>
        <ecNumber evidence="11">2.3.2.2</ecNumber>
        <ecNumber evidence="11">3.4.19.13</ecNumber>
    </recommendedName>
    <component>
        <recommendedName>
            <fullName evidence="11">Glutathione hydrolase large chain</fullName>
        </recommendedName>
    </component>
    <component>
        <recommendedName>
            <fullName evidence="11">Glutathione hydrolase small chain</fullName>
        </recommendedName>
    </component>
</protein>
<comment type="catalytic activity">
    <reaction evidence="1 11">
        <text>an S-substituted glutathione + H2O = an S-substituted L-cysteinylglycine + L-glutamate</text>
        <dbReference type="Rhea" id="RHEA:59468"/>
        <dbReference type="ChEBI" id="CHEBI:15377"/>
        <dbReference type="ChEBI" id="CHEBI:29985"/>
        <dbReference type="ChEBI" id="CHEBI:90779"/>
        <dbReference type="ChEBI" id="CHEBI:143103"/>
        <dbReference type="EC" id="3.4.19.13"/>
    </reaction>
</comment>
<dbReference type="UniPathway" id="UPA00204"/>
<feature type="active site" description="Nucleophile" evidence="9">
    <location>
        <position position="409"/>
    </location>
</feature>
<keyword evidence="7 11" id="KW-0012">Acyltransferase</keyword>
<comment type="pathway">
    <text evidence="11">Sulfur metabolism; glutathione metabolism.</text>
</comment>
<keyword evidence="12" id="KW-0732">Signal</keyword>
<dbReference type="InterPro" id="IPR043138">
    <property type="entry name" value="GGT_lsub"/>
</dbReference>
<evidence type="ECO:0000256" key="11">
    <source>
        <dbReference type="RuleBase" id="RU368036"/>
    </source>
</evidence>
<evidence type="ECO:0000256" key="12">
    <source>
        <dbReference type="SAM" id="SignalP"/>
    </source>
</evidence>
<dbReference type="NCBIfam" id="TIGR00066">
    <property type="entry name" value="g_glut_trans"/>
    <property type="match status" value="1"/>
</dbReference>
<dbReference type="Gene3D" id="1.10.246.130">
    <property type="match status" value="1"/>
</dbReference>
<sequence>MTGCFRLKTSIVTFGITALLALPATAQQTTDAVAPESSTMRIGLRSSIQSENWMVSAANPLAVEAGANVLRRGGNAIDAMVAVQTMLGLVEPQSSGLGGGAFLVYYDARSGKLTTIDGRETAPMAATPTLFQDANGQPMEFYDAVVGGRSVGTPGTPALLKTAHEKWGQLEWPTLLSPAIERAEIGFNVSQRLAALIAEDREKLSRDDTAKGYFFDASGEPLEEGALLKNPEYANTLKSLAQNGTDGFYFGPIANDIVTKVQGASWNPGVLSLKDLANYTVKERDPVCSDYRGYEICGMGPPSSGALTVGQILGLIEPFDIGGLGAESPESWRLIGDASRLAFADRGRYMADIDFVPMPLTGLLDKEYLAQRSKLLESNQALESVEPGMPAFSHAMRLADDEAIEFPSTSHFSIVDAMGNAVSMTTTIENGFGSRLMVRGFMLNNELTDFSFATHSDGVPIANRLEPGKRPRSSMAPTIVMQDGKPVIVTGSPGGSRIIGYVAQSLIALIDWKKSPQGAVSMPHLVNRFGTYDIEAGTTAERLAPALEALGYETSIRDLNSGLHIIQITDQGLIGGADPRREGIVIGE</sequence>
<name>A0A367X703_9PROT</name>
<dbReference type="GO" id="GO:0036374">
    <property type="term" value="F:glutathione hydrolase activity"/>
    <property type="evidence" value="ECO:0007669"/>
    <property type="project" value="UniProtKB-UniRule"/>
</dbReference>
<dbReference type="AlphaFoldDB" id="A0A367X703"/>
<dbReference type="InterPro" id="IPR000101">
    <property type="entry name" value="GGT_peptidase"/>
</dbReference>
<dbReference type="PROSITE" id="PS00462">
    <property type="entry name" value="G_GLU_TRANSPEPTIDASE"/>
    <property type="match status" value="1"/>
</dbReference>
<comment type="subunit">
    <text evidence="11">This enzyme consists of two polypeptide chains, which are synthesized in precursor form from a single polypeptide.</text>
</comment>
<comment type="PTM">
    <text evidence="11">Cleaved by autocatalysis into a large and a small subunit.</text>
</comment>
<evidence type="ECO:0000313" key="13">
    <source>
        <dbReference type="EMBL" id="RCK48472.1"/>
    </source>
</evidence>
<evidence type="ECO:0000256" key="5">
    <source>
        <dbReference type="ARBA" id="ARBA00022801"/>
    </source>
</evidence>
<evidence type="ECO:0000256" key="1">
    <source>
        <dbReference type="ARBA" id="ARBA00001049"/>
    </source>
</evidence>
<dbReference type="SUPFAM" id="SSF56235">
    <property type="entry name" value="N-terminal nucleophile aminohydrolases (Ntn hydrolases)"/>
    <property type="match status" value="1"/>
</dbReference>
<dbReference type="InterPro" id="IPR043137">
    <property type="entry name" value="GGT_ssub_C"/>
</dbReference>
<dbReference type="InterPro" id="IPR055262">
    <property type="entry name" value="GGT_CS"/>
</dbReference>
<dbReference type="GO" id="GO:0006750">
    <property type="term" value="P:glutathione biosynthetic process"/>
    <property type="evidence" value="ECO:0007669"/>
    <property type="project" value="UniProtKB-KW"/>
</dbReference>
<dbReference type="GO" id="GO:0006751">
    <property type="term" value="P:glutathione catabolic process"/>
    <property type="evidence" value="ECO:0007669"/>
    <property type="project" value="UniProtKB-UniRule"/>
</dbReference>
<dbReference type="Proteomes" id="UP000252266">
    <property type="component" value="Unassembled WGS sequence"/>
</dbReference>
<evidence type="ECO:0000256" key="2">
    <source>
        <dbReference type="ARBA" id="ARBA00001089"/>
    </source>
</evidence>
<evidence type="ECO:0000256" key="3">
    <source>
        <dbReference type="ARBA" id="ARBA00009381"/>
    </source>
</evidence>
<dbReference type="EC" id="3.4.19.13" evidence="11"/>
<evidence type="ECO:0000256" key="4">
    <source>
        <dbReference type="ARBA" id="ARBA00022679"/>
    </source>
</evidence>
<comment type="caution">
    <text evidence="13">The sequence shown here is derived from an EMBL/GenBank/DDBJ whole genome shotgun (WGS) entry which is preliminary data.</text>
</comment>
<evidence type="ECO:0000256" key="10">
    <source>
        <dbReference type="PIRSR" id="PIRSR600101-2"/>
    </source>
</evidence>
<evidence type="ECO:0000256" key="7">
    <source>
        <dbReference type="ARBA" id="ARBA00023315"/>
    </source>
</evidence>
<feature type="binding site" evidence="10">
    <location>
        <position position="495"/>
    </location>
    <ligand>
        <name>L-glutamate</name>
        <dbReference type="ChEBI" id="CHEBI:29985"/>
    </ligand>
</feature>